<dbReference type="InterPro" id="IPR012340">
    <property type="entry name" value="NA-bd_OB-fold"/>
</dbReference>
<dbReference type="PANTHER" id="PTHR10302">
    <property type="entry name" value="SINGLE-STRANDED DNA-BINDING PROTEIN"/>
    <property type="match status" value="1"/>
</dbReference>
<dbReference type="PROSITE" id="PS50935">
    <property type="entry name" value="SSB"/>
    <property type="match status" value="1"/>
</dbReference>
<accession>A0AAV1SB43</accession>
<dbReference type="SUPFAM" id="SSF50249">
    <property type="entry name" value="Nucleic acid-binding proteins"/>
    <property type="match status" value="1"/>
</dbReference>
<organism evidence="4 5">
    <name type="scientific">Dovyalis caffra</name>
    <dbReference type="NCBI Taxonomy" id="77055"/>
    <lineage>
        <taxon>Eukaryota</taxon>
        <taxon>Viridiplantae</taxon>
        <taxon>Streptophyta</taxon>
        <taxon>Embryophyta</taxon>
        <taxon>Tracheophyta</taxon>
        <taxon>Spermatophyta</taxon>
        <taxon>Magnoliopsida</taxon>
        <taxon>eudicotyledons</taxon>
        <taxon>Gunneridae</taxon>
        <taxon>Pentapetalae</taxon>
        <taxon>rosids</taxon>
        <taxon>fabids</taxon>
        <taxon>Malpighiales</taxon>
        <taxon>Salicaceae</taxon>
        <taxon>Flacourtieae</taxon>
        <taxon>Dovyalis</taxon>
    </lineage>
</organism>
<dbReference type="GO" id="GO:0003697">
    <property type="term" value="F:single-stranded DNA binding"/>
    <property type="evidence" value="ECO:0007669"/>
    <property type="project" value="InterPro"/>
</dbReference>
<dbReference type="GO" id="GO:0006264">
    <property type="term" value="P:mitochondrial DNA replication"/>
    <property type="evidence" value="ECO:0007669"/>
    <property type="project" value="TreeGrafter"/>
</dbReference>
<keyword evidence="1 2" id="KW-0238">DNA-binding</keyword>
<dbReference type="EMBL" id="CAWUPB010001173">
    <property type="protein sequence ID" value="CAK7347607.1"/>
    <property type="molecule type" value="Genomic_DNA"/>
</dbReference>
<evidence type="ECO:0000256" key="2">
    <source>
        <dbReference type="PROSITE-ProRule" id="PRU00252"/>
    </source>
</evidence>
<dbReference type="InterPro" id="IPR000424">
    <property type="entry name" value="Primosome_PriB/ssb"/>
</dbReference>
<sequence>MAKMCVQLLKPNDYIYVSGHLESYSKVDRTGNPMSRYKIIANELHYIAQHNQRPDSQSPEEPESGTCQNQEESESEARQSPEESELEARQSLEESELEACQNPEESNLETCQKFKETEPDACQKYIEPHSGAETGMEKDKSDLCLWKVFFSSPDEWWDNRKNKKIPELPDFKHKTSGYALWLSPNDPPWIKRKLQFLDWKMGERCEEDRHKNRLYLWQVFFTSPHEWWDNRNNKKNPRSPDFKHKDTGEALWLSPNDPLWNLERGTGMGMEIYRRRAMCLHFLYLLCSGVYKVNTRL</sequence>
<proteinExistence type="predicted"/>
<reference evidence="4 5" key="1">
    <citation type="submission" date="2024-01" db="EMBL/GenBank/DDBJ databases">
        <authorList>
            <person name="Waweru B."/>
        </authorList>
    </citation>
    <scope>NUCLEOTIDE SEQUENCE [LARGE SCALE GENOMIC DNA]</scope>
</reference>
<evidence type="ECO:0000256" key="1">
    <source>
        <dbReference type="ARBA" id="ARBA00023125"/>
    </source>
</evidence>
<protein>
    <submittedName>
        <fullName evidence="4">Uncharacterized protein</fullName>
    </submittedName>
</protein>
<dbReference type="Proteomes" id="UP001314170">
    <property type="component" value="Unassembled WGS sequence"/>
</dbReference>
<gene>
    <name evidence="4" type="ORF">DCAF_LOCUS20295</name>
</gene>
<dbReference type="AlphaFoldDB" id="A0AAV1SB43"/>
<feature type="region of interest" description="Disordered" evidence="3">
    <location>
        <begin position="51"/>
        <end position="105"/>
    </location>
</feature>
<comment type="caution">
    <text evidence="4">The sequence shown here is derived from an EMBL/GenBank/DDBJ whole genome shotgun (WGS) entry which is preliminary data.</text>
</comment>
<dbReference type="PANTHER" id="PTHR10302:SF18">
    <property type="entry name" value="PROTEIN OSB1, MITOCHONDRIAL"/>
    <property type="match status" value="1"/>
</dbReference>
<evidence type="ECO:0000313" key="5">
    <source>
        <dbReference type="Proteomes" id="UP001314170"/>
    </source>
</evidence>
<evidence type="ECO:0000256" key="3">
    <source>
        <dbReference type="SAM" id="MobiDB-lite"/>
    </source>
</evidence>
<dbReference type="InterPro" id="IPR011344">
    <property type="entry name" value="ssDNA-bd"/>
</dbReference>
<feature type="compositionally biased region" description="Basic and acidic residues" evidence="3">
    <location>
        <begin position="75"/>
        <end position="92"/>
    </location>
</feature>
<dbReference type="GO" id="GO:0042645">
    <property type="term" value="C:mitochondrial nucleoid"/>
    <property type="evidence" value="ECO:0007669"/>
    <property type="project" value="TreeGrafter"/>
</dbReference>
<name>A0AAV1SB43_9ROSI</name>
<dbReference type="Gene3D" id="2.40.50.140">
    <property type="entry name" value="Nucleic acid-binding proteins"/>
    <property type="match status" value="1"/>
</dbReference>
<evidence type="ECO:0000313" key="4">
    <source>
        <dbReference type="EMBL" id="CAK7347607.1"/>
    </source>
</evidence>
<keyword evidence="5" id="KW-1185">Reference proteome</keyword>